<dbReference type="FunFam" id="3.30.160.60:FF:001119">
    <property type="entry name" value="zinc finger protein 408"/>
    <property type="match status" value="1"/>
</dbReference>
<dbReference type="EMBL" id="CAJDYZ010006382">
    <property type="protein sequence ID" value="CAD1473328.1"/>
    <property type="molecule type" value="Genomic_DNA"/>
</dbReference>
<feature type="domain" description="C2H2-type" evidence="14">
    <location>
        <begin position="824"/>
        <end position="851"/>
    </location>
</feature>
<keyword evidence="8" id="KW-0238">DNA-binding</keyword>
<feature type="binding site" evidence="12">
    <location>
        <position position="56"/>
    </location>
    <ligand>
        <name>Zn(2+)</name>
        <dbReference type="ChEBI" id="CHEBI:29105"/>
    </ligand>
</feature>
<comment type="caution">
    <text evidence="16">The sequence shown here is derived from an EMBL/GenBank/DDBJ whole genome shotgun (WGS) entry which is preliminary data.</text>
</comment>
<dbReference type="SUPFAM" id="SSF57716">
    <property type="entry name" value="Glucocorticoid receptor-like (DNA-binding domain)"/>
    <property type="match status" value="1"/>
</dbReference>
<dbReference type="AlphaFoldDB" id="A0A6V7H1N9"/>
<keyword evidence="3 12" id="KW-0479">Metal-binding</keyword>
<feature type="domain" description="C2H2-type" evidence="14">
    <location>
        <begin position="532"/>
        <end position="559"/>
    </location>
</feature>
<keyword evidence="17" id="KW-1185">Reference proteome</keyword>
<keyword evidence="5 11" id="KW-0863">Zinc-finger</keyword>
<dbReference type="Pfam" id="PF12874">
    <property type="entry name" value="zf-met"/>
    <property type="match status" value="1"/>
</dbReference>
<dbReference type="InterPro" id="IPR013087">
    <property type="entry name" value="Znf_C2H2_type"/>
</dbReference>
<evidence type="ECO:0000256" key="1">
    <source>
        <dbReference type="ARBA" id="ARBA00004123"/>
    </source>
</evidence>
<dbReference type="PROSITE" id="PS50157">
    <property type="entry name" value="ZINC_FINGER_C2H2_2"/>
    <property type="match status" value="17"/>
</dbReference>
<proteinExistence type="inferred from homology"/>
<dbReference type="Pfam" id="PF07776">
    <property type="entry name" value="zf-AD"/>
    <property type="match status" value="1"/>
</dbReference>
<feature type="domain" description="C2H2-type" evidence="14">
    <location>
        <begin position="708"/>
        <end position="735"/>
    </location>
</feature>
<dbReference type="FunFam" id="3.30.160.60:FF:001963">
    <property type="entry name" value="Replication initiator 1"/>
    <property type="match status" value="1"/>
</dbReference>
<evidence type="ECO:0000256" key="5">
    <source>
        <dbReference type="ARBA" id="ARBA00022771"/>
    </source>
</evidence>
<keyword evidence="6 12" id="KW-0862">Zinc</keyword>
<feature type="domain" description="C2H2-type" evidence="14">
    <location>
        <begin position="791"/>
        <end position="818"/>
    </location>
</feature>
<accession>A0A6V7H1N9</accession>
<feature type="domain" description="C2H2-type" evidence="14">
    <location>
        <begin position="394"/>
        <end position="421"/>
    </location>
</feature>
<evidence type="ECO:0000256" key="2">
    <source>
        <dbReference type="ARBA" id="ARBA00006991"/>
    </source>
</evidence>
<feature type="domain" description="C2H2-type" evidence="14">
    <location>
        <begin position="911"/>
        <end position="938"/>
    </location>
</feature>
<dbReference type="InterPro" id="IPR050752">
    <property type="entry name" value="C2H2-ZF_domain"/>
</dbReference>
<reference evidence="16" key="1">
    <citation type="submission" date="2020-07" db="EMBL/GenBank/DDBJ databases">
        <authorList>
            <person name="Nazaruddin N."/>
        </authorList>
    </citation>
    <scope>NUCLEOTIDE SEQUENCE</scope>
</reference>
<dbReference type="SUPFAM" id="SSF57667">
    <property type="entry name" value="beta-beta-alpha zinc fingers"/>
    <property type="match status" value="9"/>
</dbReference>
<dbReference type="PROSITE" id="PS51915">
    <property type="entry name" value="ZAD"/>
    <property type="match status" value="1"/>
</dbReference>
<keyword evidence="10" id="KW-0539">Nucleus</keyword>
<evidence type="ECO:0000256" key="6">
    <source>
        <dbReference type="ARBA" id="ARBA00022833"/>
    </source>
</evidence>
<dbReference type="Gene3D" id="3.40.1800.20">
    <property type="match status" value="1"/>
</dbReference>
<evidence type="ECO:0008006" key="18">
    <source>
        <dbReference type="Google" id="ProtNLM"/>
    </source>
</evidence>
<dbReference type="Pfam" id="PF13912">
    <property type="entry name" value="zf-C2H2_6"/>
    <property type="match status" value="2"/>
</dbReference>
<dbReference type="OrthoDB" id="1095242at2759"/>
<evidence type="ECO:0000313" key="17">
    <source>
        <dbReference type="Proteomes" id="UP000752696"/>
    </source>
</evidence>
<name>A0A6V7H1N9_9HYME</name>
<evidence type="ECO:0000313" key="16">
    <source>
        <dbReference type="EMBL" id="CAD1473328.1"/>
    </source>
</evidence>
<organism evidence="16 17">
    <name type="scientific">Heterotrigona itama</name>
    <dbReference type="NCBI Taxonomy" id="395501"/>
    <lineage>
        <taxon>Eukaryota</taxon>
        <taxon>Metazoa</taxon>
        <taxon>Ecdysozoa</taxon>
        <taxon>Arthropoda</taxon>
        <taxon>Hexapoda</taxon>
        <taxon>Insecta</taxon>
        <taxon>Pterygota</taxon>
        <taxon>Neoptera</taxon>
        <taxon>Endopterygota</taxon>
        <taxon>Hymenoptera</taxon>
        <taxon>Apocrita</taxon>
        <taxon>Aculeata</taxon>
        <taxon>Apoidea</taxon>
        <taxon>Anthophila</taxon>
        <taxon>Apidae</taxon>
        <taxon>Heterotrigona</taxon>
    </lineage>
</organism>
<evidence type="ECO:0000256" key="12">
    <source>
        <dbReference type="PROSITE-ProRule" id="PRU01263"/>
    </source>
</evidence>
<evidence type="ECO:0000256" key="7">
    <source>
        <dbReference type="ARBA" id="ARBA00023015"/>
    </source>
</evidence>
<gene>
    <name evidence="16" type="ORF">MHI_LOCUS371312</name>
</gene>
<dbReference type="SMART" id="SM00355">
    <property type="entry name" value="ZnF_C2H2"/>
    <property type="match status" value="17"/>
</dbReference>
<evidence type="ECO:0000256" key="4">
    <source>
        <dbReference type="ARBA" id="ARBA00022737"/>
    </source>
</evidence>
<dbReference type="GO" id="GO:0008270">
    <property type="term" value="F:zinc ion binding"/>
    <property type="evidence" value="ECO:0007669"/>
    <property type="project" value="UniProtKB-UniRule"/>
</dbReference>
<feature type="region of interest" description="Disordered" evidence="13">
    <location>
        <begin position="248"/>
        <end position="284"/>
    </location>
</feature>
<feature type="domain" description="C2H2-type" evidence="14">
    <location>
        <begin position="939"/>
        <end position="966"/>
    </location>
</feature>
<feature type="domain" description="C2H2-type" evidence="14">
    <location>
        <begin position="763"/>
        <end position="790"/>
    </location>
</feature>
<evidence type="ECO:0000259" key="15">
    <source>
        <dbReference type="PROSITE" id="PS51915"/>
    </source>
</evidence>
<dbReference type="FunFam" id="3.30.160.60:FF:000475">
    <property type="entry name" value="zinc finger protein 32 isoform X1"/>
    <property type="match status" value="1"/>
</dbReference>
<sequence>MSSLDYLDLCRLCLVKDRVSVPIFEGEGDVRQIFLKIAACLPVKVAREDKLPKKICDDCVYKVELFYQFWNTTANAEKQLLQWLGEVSLEDKQGYVTNVLNPNVMKQEQNSENRLDGNVMQQVDEHQNNMGMGMMDNMGLGIPMIISNANQQQITSVPMDTNSNTVQNVQAVPGPSSQTTHNQIPQNQTSSTQQEDEDESSEDDENSDEDCDGDEGLPVKEESEEDPNNRTIEPTTFVNVSLACDEAGPSGLQQQKMSDMPEMPIPQPADGDPKSGEGSETFGGLSGMLRQILSPSPETGDTGLPVTYTLLQNNSMFSNQSSMMSSTYQTIPSHLPSICTDQILLDHVQIVTESYPCPTCGLEFRSALKLNYHIRTSHPALPEFDHNIENPVRYSCAICSRSFFALSHLRMHEVTHSAPATTSCPPIPTMSTSVNVEKTFACDRCQASFRYRTLLERHRRMHEIGQEKPYSCPRCLMRFETRNLYNHHAKTHKPVFAGNDRIADTVMSSGDPVTSSISGTVASSNKSAVVSYPCDSCSKQFASIESLTTHKAVHRSRPLVCDVCGKGFTHRKYYVVHQRIHTGERPYLCAMCGKSFTQASTLTVHRRYHTGERPYMCTLYFVSKLELAPQDQQECSPNDEMFDQGDTKQLLITNRLHMPSVENAEIIIADRIVQCNLCGHGFVSENALALHLKMHEQKNEIQLQDDQFVCEHCGRSLATSSEFKEHQLEHKMDESYACDTCDYITERRENLIAHEKRHNIVEYECEICGASFVSSNSYIEHQSIHSVEKPFQCEICSAPFRYRQGLRLHAKLHQPDYVPPQRKHHCQLCNKRFSRKQVLLVHMKTHGNMGPQNEYICPVCGKAVSSKTYLTVHLRKHTGEKPHVCDLCGKGFISQNYLSVHRRTHTGEKPHKCTHCEKRFTQRTTLVVHLRGHTGDRPYPCTCCHKSFASKTMLNSHLKTHAKQSARQQQQQQQQQLQHEQEIQQEQSLDTITILLPS</sequence>
<dbReference type="FunFam" id="3.30.160.60:FF:000188">
    <property type="entry name" value="Zinc finger protein 787"/>
    <property type="match status" value="1"/>
</dbReference>
<comment type="similarity">
    <text evidence="2">Belongs to the krueppel C2H2-type zinc-finger protein family.</text>
</comment>
<dbReference type="PROSITE" id="PS00028">
    <property type="entry name" value="ZINC_FINGER_C2H2_1"/>
    <property type="match status" value="15"/>
</dbReference>
<feature type="compositionally biased region" description="Polar residues" evidence="13">
    <location>
        <begin position="165"/>
        <end position="193"/>
    </location>
</feature>
<dbReference type="FunFam" id="3.30.160.60:FF:000446">
    <property type="entry name" value="Zinc finger protein"/>
    <property type="match status" value="1"/>
</dbReference>
<feature type="domain" description="C2H2-type" evidence="14">
    <location>
        <begin position="440"/>
        <end position="467"/>
    </location>
</feature>
<feature type="domain" description="C2H2-type" evidence="14">
    <location>
        <begin position="559"/>
        <end position="586"/>
    </location>
</feature>
<dbReference type="Pfam" id="PF00096">
    <property type="entry name" value="zf-C2H2"/>
    <property type="match status" value="9"/>
</dbReference>
<evidence type="ECO:0000256" key="10">
    <source>
        <dbReference type="ARBA" id="ARBA00023242"/>
    </source>
</evidence>
<feature type="domain" description="C2H2-type" evidence="14">
    <location>
        <begin position="673"/>
        <end position="700"/>
    </location>
</feature>
<keyword evidence="9" id="KW-0804">Transcription</keyword>
<dbReference type="GO" id="GO:0000981">
    <property type="term" value="F:DNA-binding transcription factor activity, RNA polymerase II-specific"/>
    <property type="evidence" value="ECO:0007669"/>
    <property type="project" value="TreeGrafter"/>
</dbReference>
<dbReference type="InterPro" id="IPR012934">
    <property type="entry name" value="Znf_AD"/>
</dbReference>
<evidence type="ECO:0000259" key="14">
    <source>
        <dbReference type="PROSITE" id="PS50157"/>
    </source>
</evidence>
<feature type="domain" description="C2H2-type" evidence="14">
    <location>
        <begin position="883"/>
        <end position="910"/>
    </location>
</feature>
<feature type="domain" description="C2H2-type" evidence="14">
    <location>
        <begin position="470"/>
        <end position="492"/>
    </location>
</feature>
<dbReference type="GO" id="GO:0000978">
    <property type="term" value="F:RNA polymerase II cis-regulatory region sequence-specific DNA binding"/>
    <property type="evidence" value="ECO:0007669"/>
    <property type="project" value="TreeGrafter"/>
</dbReference>
<feature type="binding site" evidence="12">
    <location>
        <position position="13"/>
    </location>
    <ligand>
        <name>Zn(2+)</name>
        <dbReference type="ChEBI" id="CHEBI:29105"/>
    </ligand>
</feature>
<feature type="domain" description="C2H2-type" evidence="14">
    <location>
        <begin position="736"/>
        <end position="758"/>
    </location>
</feature>
<feature type="domain" description="C2H2-type" evidence="14">
    <location>
        <begin position="587"/>
        <end position="614"/>
    </location>
</feature>
<feature type="binding site" evidence="12">
    <location>
        <position position="10"/>
    </location>
    <ligand>
        <name>Zn(2+)</name>
        <dbReference type="ChEBI" id="CHEBI:29105"/>
    </ligand>
</feature>
<dbReference type="PANTHER" id="PTHR24384:SF189">
    <property type="entry name" value="C2H2-TYPE DOMAIN-CONTAINING PROTEIN-RELATED"/>
    <property type="match status" value="1"/>
</dbReference>
<dbReference type="FunFam" id="3.30.160.60:FF:000065">
    <property type="entry name" value="B-cell CLL/lymphoma 6, member B"/>
    <property type="match status" value="1"/>
</dbReference>
<dbReference type="InterPro" id="IPR036236">
    <property type="entry name" value="Znf_C2H2_sf"/>
</dbReference>
<keyword evidence="4" id="KW-0677">Repeat</keyword>
<dbReference type="SMART" id="SM00868">
    <property type="entry name" value="zf-AD"/>
    <property type="match status" value="2"/>
</dbReference>
<dbReference type="Proteomes" id="UP000752696">
    <property type="component" value="Unassembled WGS sequence"/>
</dbReference>
<feature type="domain" description="C2H2-type" evidence="14">
    <location>
        <begin position="355"/>
        <end position="383"/>
    </location>
</feature>
<feature type="binding site" evidence="12">
    <location>
        <position position="59"/>
    </location>
    <ligand>
        <name>Zn(2+)</name>
        <dbReference type="ChEBI" id="CHEBI:29105"/>
    </ligand>
</feature>
<feature type="domain" description="C2H2-type" evidence="14">
    <location>
        <begin position="855"/>
        <end position="882"/>
    </location>
</feature>
<comment type="subcellular location">
    <subcellularLocation>
        <location evidence="1">Nucleus</location>
    </subcellularLocation>
</comment>
<evidence type="ECO:0000256" key="3">
    <source>
        <dbReference type="ARBA" id="ARBA00022723"/>
    </source>
</evidence>
<evidence type="ECO:0000256" key="9">
    <source>
        <dbReference type="ARBA" id="ARBA00023163"/>
    </source>
</evidence>
<protein>
    <recommendedName>
        <fullName evidence="18">Protein krueppel</fullName>
    </recommendedName>
</protein>
<dbReference type="Gene3D" id="3.30.160.60">
    <property type="entry name" value="Classic Zinc Finger"/>
    <property type="match status" value="11"/>
</dbReference>
<evidence type="ECO:0000256" key="11">
    <source>
        <dbReference type="PROSITE-ProRule" id="PRU00042"/>
    </source>
</evidence>
<evidence type="ECO:0000256" key="13">
    <source>
        <dbReference type="SAM" id="MobiDB-lite"/>
    </source>
</evidence>
<keyword evidence="7" id="KW-0805">Transcription regulation</keyword>
<dbReference type="GO" id="GO:0005634">
    <property type="term" value="C:nucleus"/>
    <property type="evidence" value="ECO:0007669"/>
    <property type="project" value="UniProtKB-SubCell"/>
</dbReference>
<dbReference type="PANTHER" id="PTHR24384">
    <property type="entry name" value="FINGER PUTATIVE TRANSCRIPTION FACTOR FAMILY-RELATED"/>
    <property type="match status" value="1"/>
</dbReference>
<feature type="domain" description="ZAD" evidence="15">
    <location>
        <begin position="8"/>
        <end position="83"/>
    </location>
</feature>
<feature type="compositionally biased region" description="Acidic residues" evidence="13">
    <location>
        <begin position="194"/>
        <end position="215"/>
    </location>
</feature>
<feature type="region of interest" description="Disordered" evidence="13">
    <location>
        <begin position="165"/>
        <end position="234"/>
    </location>
</feature>
<evidence type="ECO:0000256" key="8">
    <source>
        <dbReference type="ARBA" id="ARBA00023125"/>
    </source>
</evidence>